<dbReference type="InterPro" id="IPR000618">
    <property type="entry name" value="Insect_cuticle"/>
</dbReference>
<dbReference type="PROSITE" id="PS00233">
    <property type="entry name" value="CHIT_BIND_RR_1"/>
    <property type="match status" value="1"/>
</dbReference>
<organism evidence="4">
    <name type="scientific">Fopius arisanus</name>
    <dbReference type="NCBI Taxonomy" id="64838"/>
    <lineage>
        <taxon>Eukaryota</taxon>
        <taxon>Metazoa</taxon>
        <taxon>Ecdysozoa</taxon>
        <taxon>Arthropoda</taxon>
        <taxon>Hexapoda</taxon>
        <taxon>Insecta</taxon>
        <taxon>Pterygota</taxon>
        <taxon>Neoptera</taxon>
        <taxon>Endopterygota</taxon>
        <taxon>Hymenoptera</taxon>
        <taxon>Apocrita</taxon>
        <taxon>Ichneumonoidea</taxon>
        <taxon>Braconidae</taxon>
        <taxon>Opiinae</taxon>
        <taxon>Fopius</taxon>
    </lineage>
</organism>
<name>A0A0C9REI4_9HYME</name>
<accession>A0A0C9REI4</accession>
<dbReference type="PANTHER" id="PTHR10380:SF218">
    <property type="entry name" value="ADULT CUTICLE PROTEIN 65AA-RELATED"/>
    <property type="match status" value="1"/>
</dbReference>
<keyword evidence="3" id="KW-0732">Signal</keyword>
<dbReference type="InterPro" id="IPR050468">
    <property type="entry name" value="Cuticle_Struct_Prot"/>
</dbReference>
<evidence type="ECO:0000313" key="4">
    <source>
        <dbReference type="EMBL" id="JAG81339.1"/>
    </source>
</evidence>
<evidence type="ECO:0000256" key="3">
    <source>
        <dbReference type="SAM" id="SignalP"/>
    </source>
</evidence>
<protein>
    <submittedName>
        <fullName evidence="4">Lcp65Ag1_0 protein</fullName>
    </submittedName>
</protein>
<proteinExistence type="predicted"/>
<dbReference type="Pfam" id="PF00379">
    <property type="entry name" value="Chitin_bind_4"/>
    <property type="match status" value="1"/>
</dbReference>
<dbReference type="GO" id="GO:0062129">
    <property type="term" value="C:chitin-based extracellular matrix"/>
    <property type="evidence" value="ECO:0007669"/>
    <property type="project" value="TreeGrafter"/>
</dbReference>
<dbReference type="InterPro" id="IPR031311">
    <property type="entry name" value="CHIT_BIND_RR_consensus"/>
</dbReference>
<dbReference type="GO" id="GO:0008010">
    <property type="term" value="F:structural constituent of chitin-based larval cuticle"/>
    <property type="evidence" value="ECO:0007669"/>
    <property type="project" value="TreeGrafter"/>
</dbReference>
<sequence>PAVNSVLVPLQIAPHLSFAKMKFVIVFAALFAVALAAPGNIDGEAQVLRFDSDVQPNGFNYAYETSNGISEQAQAKLLNEGSDAEAISVQGSYSFVADDGQTYTVNYIADENGFQPQGAHLPVAPEA</sequence>
<dbReference type="PRINTS" id="PR00947">
    <property type="entry name" value="CUTICLE"/>
</dbReference>
<keyword evidence="1 2" id="KW-0193">Cuticle</keyword>
<dbReference type="PROSITE" id="PS51155">
    <property type="entry name" value="CHIT_BIND_RR_2"/>
    <property type="match status" value="1"/>
</dbReference>
<evidence type="ECO:0000256" key="2">
    <source>
        <dbReference type="PROSITE-ProRule" id="PRU00497"/>
    </source>
</evidence>
<dbReference type="EMBL" id="GBYB01011572">
    <property type="protein sequence ID" value="JAG81339.1"/>
    <property type="molecule type" value="Transcribed_RNA"/>
</dbReference>
<feature type="non-terminal residue" evidence="4">
    <location>
        <position position="1"/>
    </location>
</feature>
<dbReference type="PANTHER" id="PTHR10380">
    <property type="entry name" value="CUTICLE PROTEIN"/>
    <property type="match status" value="1"/>
</dbReference>
<gene>
    <name evidence="4" type="primary">Lcp65Ag1_0</name>
    <name evidence="4" type="ORF">g.9220</name>
</gene>
<feature type="signal peptide" evidence="3">
    <location>
        <begin position="1"/>
        <end position="36"/>
    </location>
</feature>
<evidence type="ECO:0000256" key="1">
    <source>
        <dbReference type="ARBA" id="ARBA00022460"/>
    </source>
</evidence>
<reference evidence="4" key="1">
    <citation type="submission" date="2015-01" db="EMBL/GenBank/DDBJ databases">
        <title>Transcriptome Assembly of Fopius arisanus.</title>
        <authorList>
            <person name="Geib S."/>
        </authorList>
    </citation>
    <scope>NUCLEOTIDE SEQUENCE</scope>
</reference>
<dbReference type="AlphaFoldDB" id="A0A0C9REI4"/>
<feature type="chain" id="PRO_5002202035" evidence="3">
    <location>
        <begin position="37"/>
        <end position="127"/>
    </location>
</feature>